<name>F4L712_HALH1</name>
<dbReference type="KEGG" id="hhy:Halhy_4243"/>
<keyword evidence="2" id="KW-1185">Reference proteome</keyword>
<dbReference type="RefSeq" id="WP_013766626.1">
    <property type="nucleotide sequence ID" value="NC_015510.1"/>
</dbReference>
<dbReference type="EMBL" id="CP002691">
    <property type="protein sequence ID" value="AEE52088.1"/>
    <property type="molecule type" value="Genomic_DNA"/>
</dbReference>
<dbReference type="HOGENOM" id="CLU_705492_0_0_10"/>
<dbReference type="AlphaFoldDB" id="F4L712"/>
<evidence type="ECO:0008006" key="3">
    <source>
        <dbReference type="Google" id="ProtNLM"/>
    </source>
</evidence>
<dbReference type="STRING" id="760192.Halhy_4243"/>
<dbReference type="eggNOG" id="ENOG502Z8U0">
    <property type="taxonomic scope" value="Bacteria"/>
</dbReference>
<protein>
    <recommendedName>
        <fullName evidence="3">Phosphate-selective porin O and P</fullName>
    </recommendedName>
</protein>
<reference key="2">
    <citation type="submission" date="2011-04" db="EMBL/GenBank/DDBJ databases">
        <title>Complete sequence of chromosome of Haliscomenobacter hydrossis DSM 1100.</title>
        <authorList>
            <consortium name="US DOE Joint Genome Institute (JGI-PGF)"/>
            <person name="Lucas S."/>
            <person name="Han J."/>
            <person name="Lapidus A."/>
            <person name="Bruce D."/>
            <person name="Goodwin L."/>
            <person name="Pitluck S."/>
            <person name="Peters L."/>
            <person name="Kyrpides N."/>
            <person name="Mavromatis K."/>
            <person name="Ivanova N."/>
            <person name="Ovchinnikova G."/>
            <person name="Pagani I."/>
            <person name="Daligault H."/>
            <person name="Detter J.C."/>
            <person name="Han C."/>
            <person name="Land M."/>
            <person name="Hauser L."/>
            <person name="Markowitz V."/>
            <person name="Cheng J.-F."/>
            <person name="Hugenholtz P."/>
            <person name="Woyke T."/>
            <person name="Wu D."/>
            <person name="Verbarg S."/>
            <person name="Frueling A."/>
            <person name="Brambilla E."/>
            <person name="Klenk H.-P."/>
            <person name="Eisen J.A."/>
        </authorList>
    </citation>
    <scope>NUCLEOTIDE SEQUENCE</scope>
    <source>
        <strain>DSM 1100</strain>
    </source>
</reference>
<gene>
    <name evidence="1" type="ordered locus">Halhy_4243</name>
</gene>
<dbReference type="Proteomes" id="UP000008461">
    <property type="component" value="Chromosome"/>
</dbReference>
<reference evidence="1 2" key="1">
    <citation type="journal article" date="2011" name="Stand. Genomic Sci.">
        <title>Complete genome sequence of Haliscomenobacter hydrossis type strain (O).</title>
        <authorList>
            <consortium name="US DOE Joint Genome Institute (JGI-PGF)"/>
            <person name="Daligault H."/>
            <person name="Lapidus A."/>
            <person name="Zeytun A."/>
            <person name="Nolan M."/>
            <person name="Lucas S."/>
            <person name="Del Rio T.G."/>
            <person name="Tice H."/>
            <person name="Cheng J.F."/>
            <person name="Tapia R."/>
            <person name="Han C."/>
            <person name="Goodwin L."/>
            <person name="Pitluck S."/>
            <person name="Liolios K."/>
            <person name="Pagani I."/>
            <person name="Ivanova N."/>
            <person name="Huntemann M."/>
            <person name="Mavromatis K."/>
            <person name="Mikhailova N."/>
            <person name="Pati A."/>
            <person name="Chen A."/>
            <person name="Palaniappan K."/>
            <person name="Land M."/>
            <person name="Hauser L."/>
            <person name="Brambilla E.M."/>
            <person name="Rohde M."/>
            <person name="Verbarg S."/>
            <person name="Goker M."/>
            <person name="Bristow J."/>
            <person name="Eisen J.A."/>
            <person name="Markowitz V."/>
            <person name="Hugenholtz P."/>
            <person name="Kyrpides N.C."/>
            <person name="Klenk H.P."/>
            <person name="Woyke T."/>
        </authorList>
    </citation>
    <scope>NUCLEOTIDE SEQUENCE [LARGE SCALE GENOMIC DNA]</scope>
    <source>
        <strain evidence="2">ATCC 27775 / DSM 1100 / LMG 10767 / O</strain>
    </source>
</reference>
<sequence length="391" mass="44539">MNRNTCLVFLLGFYALGLWGQEKTQIELNGTADVEYLRGGNSSHYYLNGVHKDLKAGAVRPLELNLLAKIRFNPQLSANFRVQMERDEGLKFDQVRLAQANVQWNPKESPWQFTVGRFVTPFGLFSNLQLSTARTFVDVPLAYGYFANISEQIGQVDRLGNGTQIPINGRNEWGIPLLYYNGYANGLKTRWNFAPGKASWEFALTTASPNLPKNFRFDPLNYGLITRLKLQPKYFWKQGFSFSHGKFLQADLLNDNLMDRSGYKQTLLGTDFVLGFGHFELSGEAMGAFYRVPKYSPSTQQYSVNQNFQAFSAWVDAKYEFPFLVGTYAAWRVETLQFSGTWDEAVLRNSLVIGAKIKDFILIRSAYVLQSIQNSNATGYNAWRTSLTLYF</sequence>
<dbReference type="OrthoDB" id="1523219at2"/>
<evidence type="ECO:0000313" key="2">
    <source>
        <dbReference type="Proteomes" id="UP000008461"/>
    </source>
</evidence>
<organism evidence="1 2">
    <name type="scientific">Haliscomenobacter hydrossis (strain ATCC 27775 / DSM 1100 / LMG 10767 / O)</name>
    <dbReference type="NCBI Taxonomy" id="760192"/>
    <lineage>
        <taxon>Bacteria</taxon>
        <taxon>Pseudomonadati</taxon>
        <taxon>Bacteroidota</taxon>
        <taxon>Saprospiria</taxon>
        <taxon>Saprospirales</taxon>
        <taxon>Haliscomenobacteraceae</taxon>
        <taxon>Haliscomenobacter</taxon>
    </lineage>
</organism>
<accession>F4L712</accession>
<dbReference type="InterPro" id="IPR010870">
    <property type="entry name" value="Porin_O/P"/>
</dbReference>
<evidence type="ECO:0000313" key="1">
    <source>
        <dbReference type="EMBL" id="AEE52088.1"/>
    </source>
</evidence>
<proteinExistence type="predicted"/>
<dbReference type="SUPFAM" id="SSF56935">
    <property type="entry name" value="Porins"/>
    <property type="match status" value="1"/>
</dbReference>
<dbReference type="Pfam" id="PF07396">
    <property type="entry name" value="Porin_O_P"/>
    <property type="match status" value="1"/>
</dbReference>